<proteinExistence type="predicted"/>
<organism evidence="3 4">
    <name type="scientific">Prorocentrum cordatum</name>
    <dbReference type="NCBI Taxonomy" id="2364126"/>
    <lineage>
        <taxon>Eukaryota</taxon>
        <taxon>Sar</taxon>
        <taxon>Alveolata</taxon>
        <taxon>Dinophyceae</taxon>
        <taxon>Prorocentrales</taxon>
        <taxon>Prorocentraceae</taxon>
        <taxon>Prorocentrum</taxon>
    </lineage>
</organism>
<evidence type="ECO:0000313" key="3">
    <source>
        <dbReference type="EMBL" id="CAK0843330.1"/>
    </source>
</evidence>
<keyword evidence="4" id="KW-1185">Reference proteome</keyword>
<sequence length="271" mass="29297">MGLGSSTLSYLRIHFSAEYAGPIMLIWITSVAIWFSIFLERYCLIVLSRTVGASSSMALEGAPAWLALPTDAEMTAAPPLQKKGRHDDDNGGGSKSLRETVGTMGRLALADSREIQDLAAVVFRQLEVKQGGPSEQREATGRAYNAQSTVLREKGLTDGFSSMWKDVSMTFSPQQIAALVPYSRWKAYKGKPTEGGKDKGKGKDDQSQLQQVTTGSDKGHFMYAVEVTHADGPKLAALLGEAMLDMKAVYKAGAAPPGPLHRQLSKLINDM</sequence>
<comment type="caution">
    <text evidence="3">The sequence shown here is derived from an EMBL/GenBank/DDBJ whole genome shotgun (WGS) entry which is preliminary data.</text>
</comment>
<dbReference type="Proteomes" id="UP001189429">
    <property type="component" value="Unassembled WGS sequence"/>
</dbReference>
<feature type="region of interest" description="Disordered" evidence="1">
    <location>
        <begin position="189"/>
        <end position="209"/>
    </location>
</feature>
<accession>A0ABN9TC96</accession>
<evidence type="ECO:0000256" key="2">
    <source>
        <dbReference type="SAM" id="Phobius"/>
    </source>
</evidence>
<name>A0ABN9TC96_9DINO</name>
<feature type="region of interest" description="Disordered" evidence="1">
    <location>
        <begin position="78"/>
        <end position="97"/>
    </location>
</feature>
<evidence type="ECO:0000313" key="4">
    <source>
        <dbReference type="Proteomes" id="UP001189429"/>
    </source>
</evidence>
<keyword evidence="2" id="KW-0812">Transmembrane</keyword>
<keyword evidence="2" id="KW-1133">Transmembrane helix</keyword>
<reference evidence="3" key="1">
    <citation type="submission" date="2023-10" db="EMBL/GenBank/DDBJ databases">
        <authorList>
            <person name="Chen Y."/>
            <person name="Shah S."/>
            <person name="Dougan E. K."/>
            <person name="Thang M."/>
            <person name="Chan C."/>
        </authorList>
    </citation>
    <scope>NUCLEOTIDE SEQUENCE [LARGE SCALE GENOMIC DNA]</scope>
</reference>
<keyword evidence="2" id="KW-0472">Membrane</keyword>
<evidence type="ECO:0000256" key="1">
    <source>
        <dbReference type="SAM" id="MobiDB-lite"/>
    </source>
</evidence>
<feature type="compositionally biased region" description="Basic and acidic residues" evidence="1">
    <location>
        <begin position="191"/>
        <end position="206"/>
    </location>
</feature>
<feature type="transmembrane region" description="Helical" evidence="2">
    <location>
        <begin position="20"/>
        <end position="39"/>
    </location>
</feature>
<dbReference type="EMBL" id="CAUYUJ010014571">
    <property type="protein sequence ID" value="CAK0843330.1"/>
    <property type="molecule type" value="Genomic_DNA"/>
</dbReference>
<gene>
    <name evidence="3" type="ORF">PCOR1329_LOCUS37713</name>
</gene>
<protein>
    <submittedName>
        <fullName evidence="3">Uncharacterized protein</fullName>
    </submittedName>
</protein>